<keyword evidence="8" id="KW-1185">Reference proteome</keyword>
<keyword evidence="3 6" id="KW-0540">Nuclease</keyword>
<dbReference type="GO" id="GO:0003723">
    <property type="term" value="F:RNA binding"/>
    <property type="evidence" value="ECO:0007669"/>
    <property type="project" value="InterPro"/>
</dbReference>
<dbReference type="SUPFAM" id="SSF101744">
    <property type="entry name" value="Rof/RNase P subunit-like"/>
    <property type="match status" value="1"/>
</dbReference>
<keyword evidence="4 6" id="KW-0255">Endonuclease</keyword>
<dbReference type="InterPro" id="IPR023538">
    <property type="entry name" value="RNP1"/>
</dbReference>
<comment type="similarity">
    <text evidence="6">Belongs to the eukaryotic/archaeal RNase P protein component 1 family.</text>
</comment>
<keyword evidence="1 6" id="KW-0963">Cytoplasm</keyword>
<evidence type="ECO:0000313" key="7">
    <source>
        <dbReference type="EMBL" id="UUX91731.1"/>
    </source>
</evidence>
<reference evidence="7" key="1">
    <citation type="submission" date="2022-04" db="EMBL/GenBank/DDBJ databases">
        <title>Complete genome of Methanoplanus endosymbiosus DSM 3599.</title>
        <authorList>
            <person name="Chen S.-C."/>
            <person name="You Y.-T."/>
            <person name="Zhou Y.-Z."/>
            <person name="Lai M.-C."/>
        </authorList>
    </citation>
    <scope>NUCLEOTIDE SEQUENCE</scope>
    <source>
        <strain evidence="7">DSM 3599</strain>
    </source>
</reference>
<dbReference type="Pfam" id="PF01868">
    <property type="entry name" value="RNase_P-MRP_p29"/>
    <property type="match status" value="1"/>
</dbReference>
<dbReference type="GeneID" id="74308074"/>
<protein>
    <recommendedName>
        <fullName evidence="6">Ribonuclease P protein component 1</fullName>
        <shortName evidence="6">RNase P component 1</shortName>
        <ecNumber evidence="6">3.1.26.5</ecNumber>
    </recommendedName>
    <alternativeName>
        <fullName evidence="6">Rpp29</fullName>
    </alternativeName>
</protein>
<dbReference type="EC" id="3.1.26.5" evidence="6"/>
<dbReference type="GO" id="GO:0030677">
    <property type="term" value="C:ribonuclease P complex"/>
    <property type="evidence" value="ECO:0007669"/>
    <property type="project" value="UniProtKB-UniRule"/>
</dbReference>
<dbReference type="RefSeq" id="WP_257741883.1">
    <property type="nucleotide sequence ID" value="NZ_CP096115.1"/>
</dbReference>
<comment type="subcellular location">
    <subcellularLocation>
        <location evidence="6">Cytoplasm</location>
    </subcellularLocation>
</comment>
<dbReference type="KEGG" id="mend:L6E24_10195"/>
<dbReference type="GO" id="GO:0001682">
    <property type="term" value="P:tRNA 5'-leader removal"/>
    <property type="evidence" value="ECO:0007669"/>
    <property type="project" value="UniProtKB-UniRule"/>
</dbReference>
<comment type="subunit">
    <text evidence="6">Consists of a catalytic RNA component and at least 4-5 protein subunits.</text>
</comment>
<evidence type="ECO:0000256" key="5">
    <source>
        <dbReference type="ARBA" id="ARBA00022801"/>
    </source>
</evidence>
<dbReference type="Gene3D" id="2.30.30.210">
    <property type="entry name" value="Ribonuclease P/MRP, subunit p29"/>
    <property type="match status" value="1"/>
</dbReference>
<evidence type="ECO:0000256" key="3">
    <source>
        <dbReference type="ARBA" id="ARBA00022722"/>
    </source>
</evidence>
<dbReference type="GO" id="GO:0005737">
    <property type="term" value="C:cytoplasm"/>
    <property type="evidence" value="ECO:0007669"/>
    <property type="project" value="UniProtKB-SubCell"/>
</dbReference>
<dbReference type="AlphaFoldDB" id="A0A9E7PN42"/>
<dbReference type="InterPro" id="IPR036980">
    <property type="entry name" value="RNase_P/MRP_Rpp29_sf"/>
</dbReference>
<organism evidence="7 8">
    <name type="scientific">Methanoplanus endosymbiosus</name>
    <dbReference type="NCBI Taxonomy" id="33865"/>
    <lineage>
        <taxon>Archaea</taxon>
        <taxon>Methanobacteriati</taxon>
        <taxon>Methanobacteriota</taxon>
        <taxon>Stenosarchaea group</taxon>
        <taxon>Methanomicrobia</taxon>
        <taxon>Methanomicrobiales</taxon>
        <taxon>Methanomicrobiaceae</taxon>
        <taxon>Methanoplanus</taxon>
    </lineage>
</organism>
<evidence type="ECO:0000256" key="1">
    <source>
        <dbReference type="ARBA" id="ARBA00022490"/>
    </source>
</evidence>
<dbReference type="SMART" id="SM00538">
    <property type="entry name" value="POP4"/>
    <property type="match status" value="1"/>
</dbReference>
<comment type="function">
    <text evidence="6">Part of ribonuclease P, a protein complex that generates mature tRNA molecules by cleaving their 5'-ends.</text>
</comment>
<dbReference type="InterPro" id="IPR023534">
    <property type="entry name" value="Rof/RNase_P-like"/>
</dbReference>
<dbReference type="InterPro" id="IPR002730">
    <property type="entry name" value="Rpp29/RNP1"/>
</dbReference>
<evidence type="ECO:0000256" key="6">
    <source>
        <dbReference type="HAMAP-Rule" id="MF_00754"/>
    </source>
</evidence>
<evidence type="ECO:0000313" key="8">
    <source>
        <dbReference type="Proteomes" id="UP001060368"/>
    </source>
</evidence>
<keyword evidence="5 6" id="KW-0378">Hydrolase</keyword>
<evidence type="ECO:0000256" key="4">
    <source>
        <dbReference type="ARBA" id="ARBA00022759"/>
    </source>
</evidence>
<evidence type="ECO:0000256" key="2">
    <source>
        <dbReference type="ARBA" id="ARBA00022694"/>
    </source>
</evidence>
<dbReference type="Proteomes" id="UP001060368">
    <property type="component" value="Chromosome"/>
</dbReference>
<dbReference type="HAMAP" id="MF_00754">
    <property type="entry name" value="RNase_P_1"/>
    <property type="match status" value="1"/>
</dbReference>
<dbReference type="EMBL" id="CP096115">
    <property type="protein sequence ID" value="UUX91731.1"/>
    <property type="molecule type" value="Genomic_DNA"/>
</dbReference>
<sequence>MINPGNVCRHELTGLAVKVESSTNSFQNDISGRIVDETKNMLVIHTGTGLRKVQKIGAVFQIHLPDDTRLRVDGSVLASQPEKRISMRIKNPR</sequence>
<comment type="catalytic activity">
    <reaction evidence="6">
        <text>Endonucleolytic cleavage of RNA, removing 5'-extranucleotides from tRNA precursor.</text>
        <dbReference type="EC" id="3.1.26.5"/>
    </reaction>
</comment>
<keyword evidence="2 6" id="KW-0819">tRNA processing</keyword>
<dbReference type="GO" id="GO:0004526">
    <property type="term" value="F:ribonuclease P activity"/>
    <property type="evidence" value="ECO:0007669"/>
    <property type="project" value="UniProtKB-UniRule"/>
</dbReference>
<proteinExistence type="inferred from homology"/>
<gene>
    <name evidence="6" type="primary">rnp1</name>
    <name evidence="7" type="ORF">L6E24_10195</name>
</gene>
<name>A0A9E7PN42_9EURY</name>
<accession>A0A9E7PN42</accession>